<accession>A0A4Z2J563</accession>
<dbReference type="EMBL" id="SRLO01000024">
    <property type="protein sequence ID" value="TNN84828.1"/>
    <property type="molecule type" value="Genomic_DNA"/>
</dbReference>
<dbReference type="Proteomes" id="UP000314294">
    <property type="component" value="Unassembled WGS sequence"/>
</dbReference>
<dbReference type="AlphaFoldDB" id="A0A4Z2J563"/>
<keyword evidence="3" id="KW-1185">Reference proteome</keyword>
<proteinExistence type="predicted"/>
<name>A0A4Z2J563_9TELE</name>
<comment type="caution">
    <text evidence="2">The sequence shown here is derived from an EMBL/GenBank/DDBJ whole genome shotgun (WGS) entry which is preliminary data.</text>
</comment>
<reference evidence="2 3" key="1">
    <citation type="submission" date="2019-03" db="EMBL/GenBank/DDBJ databases">
        <title>First draft genome of Liparis tanakae, snailfish: a comprehensive survey of snailfish specific genes.</title>
        <authorList>
            <person name="Kim W."/>
            <person name="Song I."/>
            <person name="Jeong J.-H."/>
            <person name="Kim D."/>
            <person name="Kim S."/>
            <person name="Ryu S."/>
            <person name="Song J.Y."/>
            <person name="Lee S.K."/>
        </authorList>
    </citation>
    <scope>NUCLEOTIDE SEQUENCE [LARGE SCALE GENOMIC DNA]</scope>
    <source>
        <tissue evidence="2">Muscle</tissue>
    </source>
</reference>
<protein>
    <submittedName>
        <fullName evidence="2">Uncharacterized protein</fullName>
    </submittedName>
</protein>
<evidence type="ECO:0000313" key="2">
    <source>
        <dbReference type="EMBL" id="TNN84828.1"/>
    </source>
</evidence>
<sequence>MTDANTTHYARGEHDGAEELEEQQQLVEELEEQQQLVEELEEQQQLTLCPRTLLCNAVTQPGLCVPPPT</sequence>
<gene>
    <name evidence="2" type="ORF">EYF80_004873</name>
</gene>
<evidence type="ECO:0000313" key="3">
    <source>
        <dbReference type="Proteomes" id="UP000314294"/>
    </source>
</evidence>
<organism evidence="2 3">
    <name type="scientific">Liparis tanakae</name>
    <name type="common">Tanaka's snailfish</name>
    <dbReference type="NCBI Taxonomy" id="230148"/>
    <lineage>
        <taxon>Eukaryota</taxon>
        <taxon>Metazoa</taxon>
        <taxon>Chordata</taxon>
        <taxon>Craniata</taxon>
        <taxon>Vertebrata</taxon>
        <taxon>Euteleostomi</taxon>
        <taxon>Actinopterygii</taxon>
        <taxon>Neopterygii</taxon>
        <taxon>Teleostei</taxon>
        <taxon>Neoteleostei</taxon>
        <taxon>Acanthomorphata</taxon>
        <taxon>Eupercaria</taxon>
        <taxon>Perciformes</taxon>
        <taxon>Cottioidei</taxon>
        <taxon>Cottales</taxon>
        <taxon>Liparidae</taxon>
        <taxon>Liparis</taxon>
    </lineage>
</organism>
<evidence type="ECO:0000256" key="1">
    <source>
        <dbReference type="SAM" id="MobiDB-lite"/>
    </source>
</evidence>
<feature type="region of interest" description="Disordered" evidence="1">
    <location>
        <begin position="1"/>
        <end position="25"/>
    </location>
</feature>